<accession>C3ZG43</accession>
<dbReference type="GO" id="GO:0043065">
    <property type="term" value="P:positive regulation of apoptotic process"/>
    <property type="evidence" value="ECO:0007669"/>
    <property type="project" value="InterPro"/>
</dbReference>
<dbReference type="FunFam" id="4.10.400.20:FF:000002">
    <property type="entry name" value="Uncharacterized protein"/>
    <property type="match status" value="2"/>
</dbReference>
<organism>
    <name type="scientific">Branchiostoma floridae</name>
    <name type="common">Florida lancelet</name>
    <name type="synonym">Amphioxus</name>
    <dbReference type="NCBI Taxonomy" id="7739"/>
    <lineage>
        <taxon>Eukaryota</taxon>
        <taxon>Metazoa</taxon>
        <taxon>Chordata</taxon>
        <taxon>Cephalochordata</taxon>
        <taxon>Leptocardii</taxon>
        <taxon>Amphioxiformes</taxon>
        <taxon>Branchiostomatidae</taxon>
        <taxon>Branchiostoma</taxon>
    </lineage>
</organism>
<feature type="chain" id="PRO_5002934760" description="TNFR-Cys domain-containing protein" evidence="2">
    <location>
        <begin position="22"/>
        <end position="257"/>
    </location>
</feature>
<keyword evidence="1" id="KW-1133">Transmembrane helix</keyword>
<evidence type="ECO:0000313" key="3">
    <source>
        <dbReference type="EMBL" id="EEN48518.1"/>
    </source>
</evidence>
<dbReference type="PANTHER" id="PTHR32037:SF2">
    <property type="entry name" value="TUMOR NECROSIS FACTOR RECEPTOR SUPERFAMILY MEMBER 12A"/>
    <property type="match status" value="1"/>
</dbReference>
<feature type="signal peptide" evidence="2">
    <location>
        <begin position="1"/>
        <end position="21"/>
    </location>
</feature>
<keyword evidence="2" id="KW-0732">Signal</keyword>
<gene>
    <name evidence="3" type="ORF">BRAFLDRAFT_68998</name>
</gene>
<evidence type="ECO:0008006" key="4">
    <source>
        <dbReference type="Google" id="ProtNLM"/>
    </source>
</evidence>
<proteinExistence type="predicted"/>
<evidence type="ECO:0000256" key="2">
    <source>
        <dbReference type="SAM" id="SignalP"/>
    </source>
</evidence>
<reference evidence="3" key="1">
    <citation type="journal article" date="2008" name="Nature">
        <title>The amphioxus genome and the evolution of the chordate karyotype.</title>
        <authorList>
            <consortium name="US DOE Joint Genome Institute (JGI-PGF)"/>
            <person name="Putnam N.H."/>
            <person name="Butts T."/>
            <person name="Ferrier D.E.K."/>
            <person name="Furlong R.F."/>
            <person name="Hellsten U."/>
            <person name="Kawashima T."/>
            <person name="Robinson-Rechavi M."/>
            <person name="Shoguchi E."/>
            <person name="Terry A."/>
            <person name="Yu J.-K."/>
            <person name="Benito-Gutierrez E.L."/>
            <person name="Dubchak I."/>
            <person name="Garcia-Fernandez J."/>
            <person name="Gibson-Brown J.J."/>
            <person name="Grigoriev I.V."/>
            <person name="Horton A.C."/>
            <person name="de Jong P.J."/>
            <person name="Jurka J."/>
            <person name="Kapitonov V.V."/>
            <person name="Kohara Y."/>
            <person name="Kuroki Y."/>
            <person name="Lindquist E."/>
            <person name="Lucas S."/>
            <person name="Osoegawa K."/>
            <person name="Pennacchio L.A."/>
            <person name="Salamov A.A."/>
            <person name="Satou Y."/>
            <person name="Sauka-Spengler T."/>
            <person name="Schmutz J."/>
            <person name="Shin-I T."/>
            <person name="Toyoda A."/>
            <person name="Bronner-Fraser M."/>
            <person name="Fujiyama A."/>
            <person name="Holland L.Z."/>
            <person name="Holland P.W.H."/>
            <person name="Satoh N."/>
            <person name="Rokhsar D.S."/>
        </authorList>
    </citation>
    <scope>NUCLEOTIDE SEQUENCE [LARGE SCALE GENOMIC DNA]</scope>
    <source>
        <strain evidence="3">S238N-H82</strain>
        <tissue evidence="3">Testes</tissue>
    </source>
</reference>
<dbReference type="InParanoid" id="C3ZG43"/>
<dbReference type="EMBL" id="GG666616">
    <property type="protein sequence ID" value="EEN48518.1"/>
    <property type="molecule type" value="Genomic_DNA"/>
</dbReference>
<dbReference type="Gene3D" id="4.10.400.20">
    <property type="match status" value="3"/>
</dbReference>
<keyword evidence="1" id="KW-0812">Transmembrane</keyword>
<dbReference type="AlphaFoldDB" id="C3ZG43"/>
<protein>
    <recommendedName>
        <fullName evidence="4">TNFR-Cys domain-containing protein</fullName>
    </recommendedName>
</protein>
<sequence length="257" mass="27729">MTTLNPILLVVMCEAVIKMAATSTTPALPICPSGFGWDPQLEDCLPYTLCDTAPDTSICSDLSQSESMQEKNLEIETAVGADKDNMRGVVPSTAALYVFMATVAIATTTCPVDHVWDTVVSDCVPCDVCKDFPATPICESCRDAMTNEQPTPGPVYNCPPGYEWEPINSDCLECDVCDSAPDTSICSKCLAKQGLSVAVIAGISVSSVIAFVSILAVLVYAWRGYQERHVAYPVQTTDRDDTMDYQATVTNQRINQP</sequence>
<dbReference type="GO" id="GO:0005886">
    <property type="term" value="C:plasma membrane"/>
    <property type="evidence" value="ECO:0007669"/>
    <property type="project" value="InterPro"/>
</dbReference>
<dbReference type="PANTHER" id="PTHR32037">
    <property type="entry name" value="TUMOR NECROSIS FACTOR RECEPTOR SUPERFAMILY MEMBER 12A"/>
    <property type="match status" value="1"/>
</dbReference>
<name>C3ZG43_BRAFL</name>
<dbReference type="InterPro" id="IPR022316">
    <property type="entry name" value="TNFR_12"/>
</dbReference>
<feature type="transmembrane region" description="Helical" evidence="1">
    <location>
        <begin position="195"/>
        <end position="222"/>
    </location>
</feature>
<keyword evidence="1" id="KW-0472">Membrane</keyword>
<evidence type="ECO:0000256" key="1">
    <source>
        <dbReference type="SAM" id="Phobius"/>
    </source>
</evidence>